<feature type="compositionally biased region" description="Polar residues" evidence="7">
    <location>
        <begin position="34"/>
        <end position="46"/>
    </location>
</feature>
<evidence type="ECO:0000313" key="8">
    <source>
        <dbReference type="EMBL" id="TKX19143.1"/>
    </source>
</evidence>
<keyword evidence="3" id="KW-0689">Ribosomal protein</keyword>
<dbReference type="Pfam" id="PF10501">
    <property type="entry name" value="Ribosomal_L50"/>
    <property type="match status" value="1"/>
</dbReference>
<feature type="region of interest" description="Disordered" evidence="7">
    <location>
        <begin position="34"/>
        <end position="114"/>
    </location>
</feature>
<dbReference type="AlphaFoldDB" id="A0A4U7AM61"/>
<dbReference type="GO" id="GO:0005739">
    <property type="term" value="C:mitochondrion"/>
    <property type="evidence" value="ECO:0007669"/>
    <property type="project" value="UniProtKB-SubCell"/>
</dbReference>
<comment type="subcellular location">
    <subcellularLocation>
        <location evidence="1">Mitochondrion</location>
    </subcellularLocation>
</comment>
<keyword evidence="4" id="KW-0496">Mitochondrion</keyword>
<evidence type="ECO:0000256" key="7">
    <source>
        <dbReference type="SAM" id="MobiDB-lite"/>
    </source>
</evidence>
<comment type="similarity">
    <text evidence="2">Belongs to the mitochondrion-specific ribosomal protein mL50 family.</text>
</comment>
<comment type="caution">
    <text evidence="8">The sequence shown here is derived from an EMBL/GenBank/DDBJ whole genome shotgun (WGS) entry which is preliminary data.</text>
</comment>
<evidence type="ECO:0000256" key="3">
    <source>
        <dbReference type="ARBA" id="ARBA00022980"/>
    </source>
</evidence>
<evidence type="ECO:0000256" key="5">
    <source>
        <dbReference type="ARBA" id="ARBA00023274"/>
    </source>
</evidence>
<sequence length="270" mass="30655">MASFRRSTLQLSSVRLLSETTTFVCRSCRSRIASTQTRQLHASSSSKAERQRSEYFSETDSGQGQRSPFEPGLGEEDGVDELSGGSRKQRKRQKGDPGYTPAKTADGLERIGTKQWVESMRDPKDRFQGWSRDKPAEINISNVELFLQKIMADAFSGAQPSFDAATKFRLAESVAKFTGIRIPDLKMEQIKDVSGLRAALVRKQKEARFSEVFGKNQNAEVRDLPNVSISDRRVTMFDKENERGRWKIIEKALRQRGLPVFKKEANRNKR</sequence>
<accession>A0A4U7AM61</accession>
<keyword evidence="5" id="KW-0687">Ribonucleoprotein</keyword>
<feature type="compositionally biased region" description="Polar residues" evidence="7">
    <location>
        <begin position="56"/>
        <end position="66"/>
    </location>
</feature>
<proteinExistence type="inferred from homology"/>
<name>A0A4U7AM61_9PEZI</name>
<evidence type="ECO:0000313" key="9">
    <source>
        <dbReference type="Proteomes" id="UP000308133"/>
    </source>
</evidence>
<evidence type="ECO:0000256" key="6">
    <source>
        <dbReference type="ARBA" id="ARBA00035183"/>
    </source>
</evidence>
<evidence type="ECO:0000256" key="4">
    <source>
        <dbReference type="ARBA" id="ARBA00023128"/>
    </source>
</evidence>
<evidence type="ECO:0000256" key="2">
    <source>
        <dbReference type="ARBA" id="ARBA00008860"/>
    </source>
</evidence>
<gene>
    <name evidence="8" type="ORF">C1H76_8677</name>
</gene>
<dbReference type="InterPro" id="IPR018305">
    <property type="entry name" value="Ribosomal_m50"/>
</dbReference>
<dbReference type="EMBL" id="PTQR01000119">
    <property type="protein sequence ID" value="TKX19143.1"/>
    <property type="molecule type" value="Genomic_DNA"/>
</dbReference>
<dbReference type="GO" id="GO:0005840">
    <property type="term" value="C:ribosome"/>
    <property type="evidence" value="ECO:0007669"/>
    <property type="project" value="UniProtKB-KW"/>
</dbReference>
<reference evidence="8 9" key="1">
    <citation type="submission" date="2018-02" db="EMBL/GenBank/DDBJ databases">
        <title>Draft genome sequences of Elsinoe sp., causing black scab on jojoba.</title>
        <authorList>
            <person name="Stodart B."/>
            <person name="Jeffress S."/>
            <person name="Ash G."/>
            <person name="Arun Chinnappa K."/>
        </authorList>
    </citation>
    <scope>NUCLEOTIDE SEQUENCE [LARGE SCALE GENOMIC DNA]</scope>
    <source>
        <strain evidence="8 9">Hillstone_2</strain>
    </source>
</reference>
<dbReference type="Proteomes" id="UP000308133">
    <property type="component" value="Unassembled WGS sequence"/>
</dbReference>
<dbReference type="GO" id="GO:1990904">
    <property type="term" value="C:ribonucleoprotein complex"/>
    <property type="evidence" value="ECO:0007669"/>
    <property type="project" value="UniProtKB-KW"/>
</dbReference>
<protein>
    <recommendedName>
        <fullName evidence="6">Large ribosomal subunit protein mL50</fullName>
    </recommendedName>
</protein>
<organism evidence="8 9">
    <name type="scientific">Elsinoe australis</name>
    <dbReference type="NCBI Taxonomy" id="40998"/>
    <lineage>
        <taxon>Eukaryota</taxon>
        <taxon>Fungi</taxon>
        <taxon>Dikarya</taxon>
        <taxon>Ascomycota</taxon>
        <taxon>Pezizomycotina</taxon>
        <taxon>Dothideomycetes</taxon>
        <taxon>Dothideomycetidae</taxon>
        <taxon>Myriangiales</taxon>
        <taxon>Elsinoaceae</taxon>
        <taxon>Elsinoe</taxon>
    </lineage>
</organism>
<evidence type="ECO:0000256" key="1">
    <source>
        <dbReference type="ARBA" id="ARBA00004173"/>
    </source>
</evidence>